<dbReference type="PROSITE" id="PS51800">
    <property type="entry name" value="ZF_CHHC_U11_48K"/>
    <property type="match status" value="2"/>
</dbReference>
<sequence>MSTSVFEDGEYLTCPFDSAHQVLSGNFKHHINRCSQNHPNVKKIQCLFNHEHKIVPNKYYDHLCECPDNPSN</sequence>
<dbReference type="OrthoDB" id="10069248at2759"/>
<dbReference type="EMBL" id="CAJNOO010001628">
    <property type="protein sequence ID" value="CAF1179859.1"/>
    <property type="molecule type" value="Genomic_DNA"/>
</dbReference>
<evidence type="ECO:0000313" key="5">
    <source>
        <dbReference type="EMBL" id="CAF1179859.1"/>
    </source>
</evidence>
<evidence type="ECO:0000313" key="6">
    <source>
        <dbReference type="EMBL" id="CAF3650085.1"/>
    </source>
</evidence>
<protein>
    <recommendedName>
        <fullName evidence="4">CHHC U11-48K-type domain-containing protein</fullName>
    </recommendedName>
</protein>
<keyword evidence="1" id="KW-0479">Metal-binding</keyword>
<dbReference type="EMBL" id="CAJOAX010000786">
    <property type="protein sequence ID" value="CAF3650085.1"/>
    <property type="molecule type" value="Genomic_DNA"/>
</dbReference>
<evidence type="ECO:0000256" key="2">
    <source>
        <dbReference type="ARBA" id="ARBA00022771"/>
    </source>
</evidence>
<evidence type="ECO:0000256" key="1">
    <source>
        <dbReference type="ARBA" id="ARBA00022723"/>
    </source>
</evidence>
<dbReference type="AlphaFoldDB" id="A0A814V2S9"/>
<comment type="caution">
    <text evidence="5">The sequence shown here is derived from an EMBL/GenBank/DDBJ whole genome shotgun (WGS) entry which is preliminary data.</text>
</comment>
<dbReference type="SUPFAM" id="SSF57667">
    <property type="entry name" value="beta-beta-alpha zinc fingers"/>
    <property type="match status" value="1"/>
</dbReference>
<name>A0A814V2S9_9BILA</name>
<dbReference type="GO" id="GO:0008270">
    <property type="term" value="F:zinc ion binding"/>
    <property type="evidence" value="ECO:0007669"/>
    <property type="project" value="UniProtKB-KW"/>
</dbReference>
<evidence type="ECO:0000259" key="4">
    <source>
        <dbReference type="PROSITE" id="PS51800"/>
    </source>
</evidence>
<reference evidence="5" key="1">
    <citation type="submission" date="2021-02" db="EMBL/GenBank/DDBJ databases">
        <authorList>
            <person name="Nowell W R."/>
        </authorList>
    </citation>
    <scope>NUCLEOTIDE SEQUENCE</scope>
</reference>
<evidence type="ECO:0000256" key="3">
    <source>
        <dbReference type="ARBA" id="ARBA00022833"/>
    </source>
</evidence>
<feature type="domain" description="CHHC U11-48K-type" evidence="4">
    <location>
        <begin position="43"/>
        <end position="70"/>
    </location>
</feature>
<dbReference type="Pfam" id="PF05253">
    <property type="entry name" value="zf-U11-48K"/>
    <property type="match status" value="1"/>
</dbReference>
<dbReference type="InterPro" id="IPR036236">
    <property type="entry name" value="Znf_C2H2_sf"/>
</dbReference>
<dbReference type="InterPro" id="IPR022776">
    <property type="entry name" value="TRM13/UPF0224_CHHC_Znf_dom"/>
</dbReference>
<keyword evidence="3" id="KW-0862">Zinc</keyword>
<feature type="domain" description="CHHC U11-48K-type" evidence="4">
    <location>
        <begin position="11"/>
        <end position="38"/>
    </location>
</feature>
<gene>
    <name evidence="6" type="ORF">OTI717_LOCUS9321</name>
    <name evidence="5" type="ORF">RFH988_LOCUS23447</name>
</gene>
<accession>A0A814V2S9</accession>
<organism evidence="5 7">
    <name type="scientific">Rotaria sordida</name>
    <dbReference type="NCBI Taxonomy" id="392033"/>
    <lineage>
        <taxon>Eukaryota</taxon>
        <taxon>Metazoa</taxon>
        <taxon>Spiralia</taxon>
        <taxon>Gnathifera</taxon>
        <taxon>Rotifera</taxon>
        <taxon>Eurotatoria</taxon>
        <taxon>Bdelloidea</taxon>
        <taxon>Philodinida</taxon>
        <taxon>Philodinidae</taxon>
        <taxon>Rotaria</taxon>
    </lineage>
</organism>
<dbReference type="Proteomes" id="UP000663823">
    <property type="component" value="Unassembled WGS sequence"/>
</dbReference>
<evidence type="ECO:0000313" key="7">
    <source>
        <dbReference type="Proteomes" id="UP000663882"/>
    </source>
</evidence>
<dbReference type="Proteomes" id="UP000663882">
    <property type="component" value="Unassembled WGS sequence"/>
</dbReference>
<proteinExistence type="predicted"/>
<keyword evidence="2" id="KW-0863">Zinc-finger</keyword>